<dbReference type="Proteomes" id="UP000244336">
    <property type="component" value="Chromosome 5"/>
</dbReference>
<evidence type="ECO:0000256" key="1">
    <source>
        <dbReference type="SAM" id="MobiDB-lite"/>
    </source>
</evidence>
<feature type="compositionally biased region" description="Pro residues" evidence="1">
    <location>
        <begin position="94"/>
        <end position="111"/>
    </location>
</feature>
<dbReference type="Gramene" id="PUZ56441">
    <property type="protein sequence ID" value="PUZ56441"/>
    <property type="gene ID" value="GQ55_5G301500"/>
</dbReference>
<name>A0A2T7DLJ1_9POAL</name>
<proteinExistence type="predicted"/>
<feature type="region of interest" description="Disordered" evidence="1">
    <location>
        <begin position="25"/>
        <end position="114"/>
    </location>
</feature>
<evidence type="ECO:0000313" key="3">
    <source>
        <dbReference type="EMBL" id="PUZ56441.1"/>
    </source>
</evidence>
<reference evidence="3 4" key="1">
    <citation type="submission" date="2018-04" db="EMBL/GenBank/DDBJ databases">
        <title>WGS assembly of Panicum hallii var. hallii HAL2.</title>
        <authorList>
            <person name="Lovell J."/>
            <person name="Jenkins J."/>
            <person name="Lowry D."/>
            <person name="Mamidi S."/>
            <person name="Sreedasyam A."/>
            <person name="Weng X."/>
            <person name="Barry K."/>
            <person name="Bonette J."/>
            <person name="Campitelli B."/>
            <person name="Daum C."/>
            <person name="Gordon S."/>
            <person name="Gould B."/>
            <person name="Lipzen A."/>
            <person name="MacQueen A."/>
            <person name="Palacio-Mejia J."/>
            <person name="Plott C."/>
            <person name="Shakirov E."/>
            <person name="Shu S."/>
            <person name="Yoshinaga Y."/>
            <person name="Zane M."/>
            <person name="Rokhsar D."/>
            <person name="Grimwood J."/>
            <person name="Schmutz J."/>
            <person name="Juenger T."/>
        </authorList>
    </citation>
    <scope>NUCLEOTIDE SEQUENCE [LARGE SCALE GENOMIC DNA]</scope>
    <source>
        <strain evidence="4">cv. HAL2</strain>
    </source>
</reference>
<feature type="compositionally biased region" description="Pro residues" evidence="1">
    <location>
        <begin position="28"/>
        <end position="47"/>
    </location>
</feature>
<evidence type="ECO:0000313" key="4">
    <source>
        <dbReference type="Proteomes" id="UP000244336"/>
    </source>
</evidence>
<dbReference type="EMBL" id="CM009753">
    <property type="protein sequence ID" value="PUZ56441.1"/>
    <property type="molecule type" value="Genomic_DNA"/>
</dbReference>
<keyword evidence="2" id="KW-0732">Signal</keyword>
<feature type="chain" id="PRO_5015445206" evidence="2">
    <location>
        <begin position="23"/>
        <end position="300"/>
    </location>
</feature>
<protein>
    <submittedName>
        <fullName evidence="3">Uncharacterized protein</fullName>
    </submittedName>
</protein>
<evidence type="ECO:0000256" key="2">
    <source>
        <dbReference type="SAM" id="SignalP"/>
    </source>
</evidence>
<accession>A0A2T7DLJ1</accession>
<feature type="signal peptide" evidence="2">
    <location>
        <begin position="1"/>
        <end position="22"/>
    </location>
</feature>
<sequence length="300" mass="32351">MSLTLKLFTQFLSAAQILLCSATSLSRRPPPAPPPPQPSAPAAPRPAPRAASRLRGHRRLPFASTGAIRYRRPPRPPPQAGHLPPASARVVGSRPPPRPPPPAGHPCPPPRAWRAPKPLRARCLRPATSRPPPRAWWAPGHLRADRPVTSRPRPFVPRAASVRAANSRPPLCSLCAPPCSLFGRAPISPLPPTVRLPQHAEIRQQHGAPISDGSKGMAMRMRLEHMTYLLPEAPSASFSGSSNNTSDTVSSFFRDSCSTSIVFDVALLYNLSLENTTSYCMTLGSVLSSITSRSAHSRGR</sequence>
<organism evidence="3 4">
    <name type="scientific">Panicum hallii var. hallii</name>
    <dbReference type="NCBI Taxonomy" id="1504633"/>
    <lineage>
        <taxon>Eukaryota</taxon>
        <taxon>Viridiplantae</taxon>
        <taxon>Streptophyta</taxon>
        <taxon>Embryophyta</taxon>
        <taxon>Tracheophyta</taxon>
        <taxon>Spermatophyta</taxon>
        <taxon>Magnoliopsida</taxon>
        <taxon>Liliopsida</taxon>
        <taxon>Poales</taxon>
        <taxon>Poaceae</taxon>
        <taxon>PACMAD clade</taxon>
        <taxon>Panicoideae</taxon>
        <taxon>Panicodae</taxon>
        <taxon>Paniceae</taxon>
        <taxon>Panicinae</taxon>
        <taxon>Panicum</taxon>
        <taxon>Panicum sect. Panicum</taxon>
    </lineage>
</organism>
<dbReference type="AlphaFoldDB" id="A0A2T7DLJ1"/>
<keyword evidence="4" id="KW-1185">Reference proteome</keyword>
<gene>
    <name evidence="3" type="ORF">GQ55_5G301500</name>
</gene>